<feature type="compositionally biased region" description="Low complexity" evidence="1">
    <location>
        <begin position="21"/>
        <end position="31"/>
    </location>
</feature>
<proteinExistence type="predicted"/>
<comment type="caution">
    <text evidence="2">The sequence shown here is derived from an EMBL/GenBank/DDBJ whole genome shotgun (WGS) entry which is preliminary data.</text>
</comment>
<evidence type="ECO:0000313" key="3">
    <source>
        <dbReference type="Proteomes" id="UP000523545"/>
    </source>
</evidence>
<feature type="region of interest" description="Disordered" evidence="1">
    <location>
        <begin position="1"/>
        <end position="45"/>
    </location>
</feature>
<gene>
    <name evidence="2" type="ORF">HNR22_005663</name>
</gene>
<name>A0A7Y9X657_9ACTN</name>
<dbReference type="EMBL" id="JACCHK010000001">
    <property type="protein sequence ID" value="NYH45936.1"/>
    <property type="molecule type" value="Genomic_DNA"/>
</dbReference>
<keyword evidence="3" id="KW-1185">Reference proteome</keyword>
<feature type="compositionally biased region" description="Polar residues" evidence="1">
    <location>
        <begin position="35"/>
        <end position="45"/>
    </location>
</feature>
<evidence type="ECO:0000313" key="2">
    <source>
        <dbReference type="EMBL" id="NYH45936.1"/>
    </source>
</evidence>
<organism evidence="2 3">
    <name type="scientific">Micromonospora jinlongensis</name>
    <dbReference type="NCBI Taxonomy" id="1287877"/>
    <lineage>
        <taxon>Bacteria</taxon>
        <taxon>Bacillati</taxon>
        <taxon>Actinomycetota</taxon>
        <taxon>Actinomycetes</taxon>
        <taxon>Micromonosporales</taxon>
        <taxon>Micromonosporaceae</taxon>
        <taxon>Micromonospora</taxon>
    </lineage>
</organism>
<protein>
    <submittedName>
        <fullName evidence="2">Uncharacterized protein</fullName>
    </submittedName>
</protein>
<reference evidence="2 3" key="1">
    <citation type="submission" date="2020-07" db="EMBL/GenBank/DDBJ databases">
        <title>Sequencing the genomes of 1000 actinobacteria strains.</title>
        <authorList>
            <person name="Klenk H.-P."/>
        </authorList>
    </citation>
    <scope>NUCLEOTIDE SEQUENCE [LARGE SCALE GENOMIC DNA]</scope>
    <source>
        <strain evidence="2 3">DSM 45876</strain>
    </source>
</reference>
<accession>A0A7Y9X657</accession>
<sequence>MTATIAPASIRALRDAPARGTTQQQADTTADPSMIISSVRTSPPA</sequence>
<dbReference type="Proteomes" id="UP000523545">
    <property type="component" value="Unassembled WGS sequence"/>
</dbReference>
<dbReference type="RefSeq" id="WP_179782919.1">
    <property type="nucleotide sequence ID" value="NZ_JACCHK010000001.1"/>
</dbReference>
<evidence type="ECO:0000256" key="1">
    <source>
        <dbReference type="SAM" id="MobiDB-lite"/>
    </source>
</evidence>
<dbReference type="AlphaFoldDB" id="A0A7Y9X657"/>